<keyword evidence="5 6" id="KW-0472">Membrane</keyword>
<feature type="transmembrane region" description="Helical" evidence="6">
    <location>
        <begin position="397"/>
        <end position="424"/>
    </location>
</feature>
<evidence type="ECO:0000313" key="8">
    <source>
        <dbReference type="EMBL" id="MBB1487706.1"/>
    </source>
</evidence>
<evidence type="ECO:0000313" key="9">
    <source>
        <dbReference type="Proteomes" id="UP000565262"/>
    </source>
</evidence>
<feature type="transmembrane region" description="Helical" evidence="6">
    <location>
        <begin position="185"/>
        <end position="206"/>
    </location>
</feature>
<feature type="transmembrane region" description="Helical" evidence="6">
    <location>
        <begin position="373"/>
        <end position="390"/>
    </location>
</feature>
<dbReference type="GO" id="GO:0022857">
    <property type="term" value="F:transmembrane transporter activity"/>
    <property type="evidence" value="ECO:0007669"/>
    <property type="project" value="TreeGrafter"/>
</dbReference>
<dbReference type="GO" id="GO:0005886">
    <property type="term" value="C:plasma membrane"/>
    <property type="evidence" value="ECO:0007669"/>
    <property type="project" value="TreeGrafter"/>
</dbReference>
<evidence type="ECO:0000256" key="5">
    <source>
        <dbReference type="ARBA" id="ARBA00023136"/>
    </source>
</evidence>
<dbReference type="Pfam" id="PF03600">
    <property type="entry name" value="CitMHS"/>
    <property type="match status" value="1"/>
</dbReference>
<proteinExistence type="predicted"/>
<feature type="transmembrane region" description="Helical" evidence="6">
    <location>
        <begin position="75"/>
        <end position="92"/>
    </location>
</feature>
<feature type="transmembrane region" description="Helical" evidence="6">
    <location>
        <begin position="463"/>
        <end position="485"/>
    </location>
</feature>
<dbReference type="InterPro" id="IPR004680">
    <property type="entry name" value="Cit_transptr-like_dom"/>
</dbReference>
<protein>
    <submittedName>
        <fullName evidence="8">SLC13 family permease</fullName>
    </submittedName>
</protein>
<feature type="transmembrane region" description="Helical" evidence="6">
    <location>
        <begin position="333"/>
        <end position="353"/>
    </location>
</feature>
<dbReference type="PANTHER" id="PTHR10283:SF82">
    <property type="entry name" value="SOLUTE CARRIER FAMILY 13 MEMBER 2"/>
    <property type="match status" value="1"/>
</dbReference>
<feature type="domain" description="Citrate transporter-like" evidence="7">
    <location>
        <begin position="65"/>
        <end position="416"/>
    </location>
</feature>
<dbReference type="AlphaFoldDB" id="A0A839IUB1"/>
<feature type="transmembrane region" description="Helical" evidence="6">
    <location>
        <begin position="144"/>
        <end position="164"/>
    </location>
</feature>
<dbReference type="RefSeq" id="WP_182809484.1">
    <property type="nucleotide sequence ID" value="NZ_JACJFM010000018.1"/>
</dbReference>
<evidence type="ECO:0000256" key="4">
    <source>
        <dbReference type="ARBA" id="ARBA00022989"/>
    </source>
</evidence>
<feature type="transmembrane region" description="Helical" evidence="6">
    <location>
        <begin position="104"/>
        <end position="124"/>
    </location>
</feature>
<accession>A0A839IUB1</accession>
<feature type="transmembrane region" description="Helical" evidence="6">
    <location>
        <begin position="304"/>
        <end position="321"/>
    </location>
</feature>
<evidence type="ECO:0000259" key="7">
    <source>
        <dbReference type="Pfam" id="PF03600"/>
    </source>
</evidence>
<evidence type="ECO:0000256" key="1">
    <source>
        <dbReference type="ARBA" id="ARBA00004141"/>
    </source>
</evidence>
<keyword evidence="3 6" id="KW-0812">Transmembrane</keyword>
<organism evidence="8 9">
    <name type="scientific">Oceanospirillum sediminis</name>
    <dbReference type="NCBI Taxonomy" id="2760088"/>
    <lineage>
        <taxon>Bacteria</taxon>
        <taxon>Pseudomonadati</taxon>
        <taxon>Pseudomonadota</taxon>
        <taxon>Gammaproteobacteria</taxon>
        <taxon>Oceanospirillales</taxon>
        <taxon>Oceanospirillaceae</taxon>
        <taxon>Oceanospirillum</taxon>
    </lineage>
</organism>
<gene>
    <name evidence="8" type="ORF">H4O21_13935</name>
</gene>
<dbReference type="Proteomes" id="UP000565262">
    <property type="component" value="Unassembled WGS sequence"/>
</dbReference>
<evidence type="ECO:0000256" key="2">
    <source>
        <dbReference type="ARBA" id="ARBA00022448"/>
    </source>
</evidence>
<feature type="transmembrane region" description="Helical" evidence="6">
    <location>
        <begin position="226"/>
        <end position="250"/>
    </location>
</feature>
<reference evidence="8 9" key="1">
    <citation type="submission" date="2020-08" db="EMBL/GenBank/DDBJ databases">
        <title>Oceanospirillum sp. nov. isolated from marine sediment.</title>
        <authorList>
            <person name="Ji X."/>
        </authorList>
    </citation>
    <scope>NUCLEOTIDE SEQUENCE [LARGE SCALE GENOMIC DNA]</scope>
    <source>
        <strain evidence="8 9">D5</strain>
    </source>
</reference>
<comment type="caution">
    <text evidence="8">The sequence shown here is derived from an EMBL/GenBank/DDBJ whole genome shotgun (WGS) entry which is preliminary data.</text>
</comment>
<name>A0A839IUB1_9GAMM</name>
<sequence length="486" mass="54283">MAALSVACRSSAFLACLWQKNSVLAGWFLSALIPFLFYLWLPGLLPENGSDKEEIFLTLVSGAVCLWLFRLTPNFVPAMLVTMLCVLLNVAPRETVMLGFSSDVLFLVLGMFLFAALISVSGLTRRVAIWLVLRLPDNRYTQPLLLFCIGTFLSGLIPSPLGRSAMMTPLAIDLSRLSDDPARQATLQVCALQGGFLLCTVFLTGNPLNFVMLGFLDPQVQFYFQWANWLKSTLVVGVVLISFFMLWLFWRCRSEQGISRDERDFLHTEYHKLGPLNNREIGAILSMTALILAILTMSVHHISLAWVTMFIALALFLFSGLDTEDMRRHVDWPTLIFIAAIVAWGPVIQHLQLDQIITQNLQWLGELFVDNPLTGFLALALVVFVIRLLFPGAPTFVILMSVLISVSEGTAISPWVLGFGLLLLSESFILPHQHGVSSQVESELTNAGMMTSQMRRTFLTSNIWFTLARIIALCVTLPYWISLALI</sequence>
<comment type="subcellular location">
    <subcellularLocation>
        <location evidence="1">Membrane</location>
        <topology evidence="1">Multi-pass membrane protein</topology>
    </subcellularLocation>
</comment>
<dbReference type="PANTHER" id="PTHR10283">
    <property type="entry name" value="SOLUTE CARRIER FAMILY 13 MEMBER"/>
    <property type="match status" value="1"/>
</dbReference>
<evidence type="ECO:0000256" key="6">
    <source>
        <dbReference type="SAM" id="Phobius"/>
    </source>
</evidence>
<evidence type="ECO:0000256" key="3">
    <source>
        <dbReference type="ARBA" id="ARBA00022692"/>
    </source>
</evidence>
<keyword evidence="4 6" id="KW-1133">Transmembrane helix</keyword>
<keyword evidence="2" id="KW-0813">Transport</keyword>
<feature type="transmembrane region" description="Helical" evidence="6">
    <location>
        <begin position="281"/>
        <end position="298"/>
    </location>
</feature>
<feature type="transmembrane region" description="Helical" evidence="6">
    <location>
        <begin position="24"/>
        <end position="41"/>
    </location>
</feature>
<dbReference type="EMBL" id="JACJFM010000018">
    <property type="protein sequence ID" value="MBB1487706.1"/>
    <property type="molecule type" value="Genomic_DNA"/>
</dbReference>
<keyword evidence="9" id="KW-1185">Reference proteome</keyword>